<accession>A0AAV3BR44</accession>
<comment type="caution">
    <text evidence="2">The sequence shown here is derived from an EMBL/GenBank/DDBJ whole genome shotgun (WGS) entry which is preliminary data.</text>
</comment>
<keyword evidence="1" id="KW-0812">Transmembrane</keyword>
<dbReference type="EMBL" id="ABDV01000005">
    <property type="protein sequence ID" value="EDT24618.1"/>
    <property type="molecule type" value="Genomic_DNA"/>
</dbReference>
<feature type="transmembrane region" description="Helical" evidence="1">
    <location>
        <begin position="12"/>
        <end position="30"/>
    </location>
</feature>
<name>A0AAV3BR44_CLOPF</name>
<evidence type="ECO:0000256" key="1">
    <source>
        <dbReference type="SAM" id="Phobius"/>
    </source>
</evidence>
<protein>
    <submittedName>
        <fullName evidence="2">Uncharacterized protein</fullName>
    </submittedName>
</protein>
<gene>
    <name evidence="2" type="ORF">AC1_1282</name>
</gene>
<reference evidence="2 3" key="1">
    <citation type="submission" date="2007-07" db="EMBL/GenBank/DDBJ databases">
        <title>Annotation of Clostridium perfringens B str. ATCC 3626.</title>
        <authorList>
            <person name="Paulsen I."/>
            <person name="Sebastian Y."/>
        </authorList>
    </citation>
    <scope>NUCLEOTIDE SEQUENCE [LARGE SCALE GENOMIC DNA]</scope>
    <source>
        <strain evidence="3">B str. ATCC 3626</strain>
    </source>
</reference>
<organism evidence="2 3">
    <name type="scientific">Clostridium perfringens B str. ATCC 3626</name>
    <dbReference type="NCBI Taxonomy" id="451754"/>
    <lineage>
        <taxon>Bacteria</taxon>
        <taxon>Bacillati</taxon>
        <taxon>Bacillota</taxon>
        <taxon>Clostridia</taxon>
        <taxon>Eubacteriales</taxon>
        <taxon>Clostridiaceae</taxon>
        <taxon>Clostridium</taxon>
    </lineage>
</organism>
<dbReference type="Proteomes" id="UP000004342">
    <property type="component" value="Unassembled WGS sequence"/>
</dbReference>
<keyword evidence="1" id="KW-0472">Membrane</keyword>
<sequence length="38" mass="4227">MRYMLGNIVIYLNYVILVAIIVGGIALVVASSKKHEHK</sequence>
<evidence type="ECO:0000313" key="3">
    <source>
        <dbReference type="Proteomes" id="UP000004342"/>
    </source>
</evidence>
<keyword evidence="1" id="KW-1133">Transmembrane helix</keyword>
<dbReference type="AlphaFoldDB" id="A0AAV3BR44"/>
<evidence type="ECO:0000313" key="2">
    <source>
        <dbReference type="EMBL" id="EDT24618.1"/>
    </source>
</evidence>
<proteinExistence type="predicted"/>